<dbReference type="EMBL" id="BGZK01000531">
    <property type="protein sequence ID" value="GBP48811.1"/>
    <property type="molecule type" value="Genomic_DNA"/>
</dbReference>
<gene>
    <name evidence="2" type="ORF">EVAR_8419_1</name>
</gene>
<accession>A0A4C1WCK8</accession>
<comment type="caution">
    <text evidence="2">The sequence shown here is derived from an EMBL/GenBank/DDBJ whole genome shotgun (WGS) entry which is preliminary data.</text>
</comment>
<protein>
    <submittedName>
        <fullName evidence="2">Uncharacterized protein</fullName>
    </submittedName>
</protein>
<evidence type="ECO:0000313" key="2">
    <source>
        <dbReference type="EMBL" id="GBP48811.1"/>
    </source>
</evidence>
<feature type="compositionally biased region" description="Basic and acidic residues" evidence="1">
    <location>
        <begin position="71"/>
        <end position="83"/>
    </location>
</feature>
<dbReference type="AlphaFoldDB" id="A0A4C1WCK8"/>
<sequence>MPPLPSYPFFVPFKRSSRPCRGSEEKATASLRYSPLLSRHLCQMFRRVAAGKSVKLTADKNASGRSAQALEHGRTGEPGRIHA</sequence>
<feature type="region of interest" description="Disordered" evidence="1">
    <location>
        <begin position="58"/>
        <end position="83"/>
    </location>
</feature>
<keyword evidence="3" id="KW-1185">Reference proteome</keyword>
<dbReference type="Proteomes" id="UP000299102">
    <property type="component" value="Unassembled WGS sequence"/>
</dbReference>
<reference evidence="2 3" key="1">
    <citation type="journal article" date="2019" name="Commun. Biol.">
        <title>The bagworm genome reveals a unique fibroin gene that provides high tensile strength.</title>
        <authorList>
            <person name="Kono N."/>
            <person name="Nakamura H."/>
            <person name="Ohtoshi R."/>
            <person name="Tomita M."/>
            <person name="Numata K."/>
            <person name="Arakawa K."/>
        </authorList>
    </citation>
    <scope>NUCLEOTIDE SEQUENCE [LARGE SCALE GENOMIC DNA]</scope>
</reference>
<evidence type="ECO:0000313" key="3">
    <source>
        <dbReference type="Proteomes" id="UP000299102"/>
    </source>
</evidence>
<organism evidence="2 3">
    <name type="scientific">Eumeta variegata</name>
    <name type="common">Bagworm moth</name>
    <name type="synonym">Eumeta japonica</name>
    <dbReference type="NCBI Taxonomy" id="151549"/>
    <lineage>
        <taxon>Eukaryota</taxon>
        <taxon>Metazoa</taxon>
        <taxon>Ecdysozoa</taxon>
        <taxon>Arthropoda</taxon>
        <taxon>Hexapoda</taxon>
        <taxon>Insecta</taxon>
        <taxon>Pterygota</taxon>
        <taxon>Neoptera</taxon>
        <taxon>Endopterygota</taxon>
        <taxon>Lepidoptera</taxon>
        <taxon>Glossata</taxon>
        <taxon>Ditrysia</taxon>
        <taxon>Tineoidea</taxon>
        <taxon>Psychidae</taxon>
        <taxon>Oiketicinae</taxon>
        <taxon>Eumeta</taxon>
    </lineage>
</organism>
<name>A0A4C1WCK8_EUMVA</name>
<proteinExistence type="predicted"/>
<evidence type="ECO:0000256" key="1">
    <source>
        <dbReference type="SAM" id="MobiDB-lite"/>
    </source>
</evidence>